<keyword evidence="2" id="KW-1185">Reference proteome</keyword>
<organism evidence="1 2">
    <name type="scientific">Roseovarius phycicola</name>
    <dbReference type="NCBI Taxonomy" id="3080976"/>
    <lineage>
        <taxon>Bacteria</taxon>
        <taxon>Pseudomonadati</taxon>
        <taxon>Pseudomonadota</taxon>
        <taxon>Alphaproteobacteria</taxon>
        <taxon>Rhodobacterales</taxon>
        <taxon>Roseobacteraceae</taxon>
        <taxon>Roseovarius</taxon>
    </lineage>
</organism>
<evidence type="ECO:0000313" key="1">
    <source>
        <dbReference type="EMBL" id="WWR47877.1"/>
    </source>
</evidence>
<protein>
    <submittedName>
        <fullName evidence="1">Uncharacterized protein</fullName>
    </submittedName>
</protein>
<evidence type="ECO:0000313" key="2">
    <source>
        <dbReference type="Proteomes" id="UP001364156"/>
    </source>
</evidence>
<name>A0ABZ2HIT6_9RHOB</name>
<gene>
    <name evidence="1" type="ORF">RZ517_06815</name>
</gene>
<accession>A0ABZ2HIT6</accession>
<sequence length="95" mass="10723">MAIEMSGASQASGRIRLTDSAAQSFSPRDLLNGGCFPIEEFVSPTFGIRDTCYEFRIQLRSIIGCDDNRFCPTVLAFLERDFAFSKYRNTGLIRR</sequence>
<dbReference type="EMBL" id="CP146069">
    <property type="protein sequence ID" value="WWR47877.1"/>
    <property type="molecule type" value="Genomic_DNA"/>
</dbReference>
<proteinExistence type="predicted"/>
<dbReference type="Proteomes" id="UP001364156">
    <property type="component" value="Chromosome"/>
</dbReference>
<reference evidence="1 2" key="1">
    <citation type="submission" date="2023-10" db="EMBL/GenBank/DDBJ databases">
        <title>Roseovarius strain S88 nov., isolated from a marine algae.</title>
        <authorList>
            <person name="Lee M.W."/>
            <person name="Lee J.K."/>
            <person name="Kim J.M."/>
            <person name="Choi D.G."/>
            <person name="Baek J.H."/>
            <person name="Bayburt H."/>
            <person name="Jung J.J."/>
            <person name="Han D.M."/>
            <person name="Jeon C.O."/>
        </authorList>
    </citation>
    <scope>NUCLEOTIDE SEQUENCE [LARGE SCALE GENOMIC DNA]</scope>
    <source>
        <strain evidence="1 2">S88</strain>
    </source>
</reference>